<accession>E1YJA5</accession>
<dbReference type="InterPro" id="IPR014729">
    <property type="entry name" value="Rossmann-like_a/b/a_fold"/>
</dbReference>
<dbReference type="AlphaFoldDB" id="E1YJA5"/>
<keyword evidence="1" id="KW-0472">Membrane</keyword>
<dbReference type="CDD" id="cd06259">
    <property type="entry name" value="YdcF-like"/>
    <property type="match status" value="1"/>
</dbReference>
<feature type="transmembrane region" description="Helical" evidence="1">
    <location>
        <begin position="12"/>
        <end position="31"/>
    </location>
</feature>
<evidence type="ECO:0000259" key="2">
    <source>
        <dbReference type="Pfam" id="PF02698"/>
    </source>
</evidence>
<dbReference type="PANTHER" id="PTHR30336:SF4">
    <property type="entry name" value="ENVELOPE BIOGENESIS FACTOR ELYC"/>
    <property type="match status" value="1"/>
</dbReference>
<dbReference type="PANTHER" id="PTHR30336">
    <property type="entry name" value="INNER MEMBRANE PROTEIN, PROBABLE PERMEASE"/>
    <property type="match status" value="1"/>
</dbReference>
<name>E1YJA5_9BACT</name>
<dbReference type="GO" id="GO:0005886">
    <property type="term" value="C:plasma membrane"/>
    <property type="evidence" value="ECO:0007669"/>
    <property type="project" value="TreeGrafter"/>
</dbReference>
<evidence type="ECO:0000256" key="1">
    <source>
        <dbReference type="SAM" id="Phobius"/>
    </source>
</evidence>
<proteinExistence type="predicted"/>
<feature type="domain" description="DUF218" evidence="2">
    <location>
        <begin position="83"/>
        <end position="244"/>
    </location>
</feature>
<gene>
    <name evidence="3" type="ORF">N47_E48710</name>
</gene>
<keyword evidence="1" id="KW-1133">Transmembrane helix</keyword>
<dbReference type="Pfam" id="PF02698">
    <property type="entry name" value="DUF218"/>
    <property type="match status" value="1"/>
</dbReference>
<feature type="transmembrane region" description="Helical" evidence="1">
    <location>
        <begin position="40"/>
        <end position="57"/>
    </location>
</feature>
<sequence length="254" mass="28230">MFLFKKTVGMLLSPLTVCILFLVCGVFFLLLKKKEKMSKSIIVFGVISLVFISFNIFPDKILGYLEHKYQPLIHIKLISDARWIVVLGGGCKGDLMLDPISRLTSDSLFRVVEGISIHNKIPESKIIFSGGSVFSTISESEAMADVALALGVNKDKIVEESEGPDTEAQALLIKKIVGNDKFILVTSAFHMPRSMAVFNKAGMHPIAAPAGYLVKKRKNINLLLFFPKSAEIKKMELAVHEYLGLFWAKIRGRI</sequence>
<dbReference type="Gene3D" id="3.40.50.620">
    <property type="entry name" value="HUPs"/>
    <property type="match status" value="1"/>
</dbReference>
<dbReference type="GO" id="GO:0043164">
    <property type="term" value="P:Gram-negative-bacterium-type cell wall biogenesis"/>
    <property type="evidence" value="ECO:0007669"/>
    <property type="project" value="TreeGrafter"/>
</dbReference>
<protein>
    <recommendedName>
        <fullName evidence="2">DUF218 domain-containing protein</fullName>
    </recommendedName>
</protein>
<dbReference type="GO" id="GO:0000270">
    <property type="term" value="P:peptidoglycan metabolic process"/>
    <property type="evidence" value="ECO:0007669"/>
    <property type="project" value="TreeGrafter"/>
</dbReference>
<organism evidence="3">
    <name type="scientific">uncultured Desulfobacterium sp</name>
    <dbReference type="NCBI Taxonomy" id="201089"/>
    <lineage>
        <taxon>Bacteria</taxon>
        <taxon>Pseudomonadati</taxon>
        <taxon>Thermodesulfobacteriota</taxon>
        <taxon>Desulfobacteria</taxon>
        <taxon>Desulfobacterales</taxon>
        <taxon>Desulfobacteriaceae</taxon>
        <taxon>Desulfobacterium</taxon>
        <taxon>environmental samples</taxon>
    </lineage>
</organism>
<dbReference type="InterPro" id="IPR051599">
    <property type="entry name" value="Cell_Envelope_Assoc"/>
</dbReference>
<dbReference type="InterPro" id="IPR003848">
    <property type="entry name" value="DUF218"/>
</dbReference>
<evidence type="ECO:0000313" key="3">
    <source>
        <dbReference type="EMBL" id="CBX31359.1"/>
    </source>
</evidence>
<dbReference type="EMBL" id="FR695877">
    <property type="protein sequence ID" value="CBX31359.1"/>
    <property type="molecule type" value="Genomic_DNA"/>
</dbReference>
<keyword evidence="1" id="KW-0812">Transmembrane</keyword>
<reference evidence="3" key="1">
    <citation type="journal article" date="2011" name="Environ. Microbiol.">
        <title>Genomic insights into the metabolic potential of the polycyclic aromatic hydrocarbon degrading sulfate-reducing Deltaproteobacterium N47.</title>
        <authorList>
            <person name="Bergmann F."/>
            <person name="Selesi D."/>
            <person name="Weinmaier T."/>
            <person name="Tischler P."/>
            <person name="Rattei T."/>
            <person name="Meckenstock R.U."/>
        </authorList>
    </citation>
    <scope>NUCLEOTIDE SEQUENCE</scope>
</reference>